<evidence type="ECO:0000259" key="12">
    <source>
        <dbReference type="Pfam" id="PF20922"/>
    </source>
</evidence>
<dbReference type="AlphaFoldDB" id="A0A1Y2HU60"/>
<comment type="domain">
    <text evidence="10">The twin Cx2C motifs are involved in the recognition by the mitochondrial MIA40-ERV1 disulfide relay system. The formation of 2 disulfide bonds in the Cx2C motifs through dithiol/disulfide exchange reactions effectively traps the protein in the mitochondrial intermembrane space.</text>
</comment>
<reference evidence="13 14" key="1">
    <citation type="submission" date="2016-07" db="EMBL/GenBank/DDBJ databases">
        <title>Pervasive Adenine N6-methylation of Active Genes in Fungi.</title>
        <authorList>
            <consortium name="DOE Joint Genome Institute"/>
            <person name="Mondo S.J."/>
            <person name="Dannebaum R.O."/>
            <person name="Kuo R.C."/>
            <person name="Labutti K."/>
            <person name="Haridas S."/>
            <person name="Kuo A."/>
            <person name="Salamov A."/>
            <person name="Ahrendt S.R."/>
            <person name="Lipzen A."/>
            <person name="Sullivan W."/>
            <person name="Andreopoulos W.B."/>
            <person name="Clum A."/>
            <person name="Lindquist E."/>
            <person name="Daum C."/>
            <person name="Ramamoorthy G.K."/>
            <person name="Gryganskyi A."/>
            <person name="Culley D."/>
            <person name="Magnuson J.K."/>
            <person name="James T.Y."/>
            <person name="O'Malley M.A."/>
            <person name="Stajich J.E."/>
            <person name="Spatafora J.W."/>
            <person name="Visel A."/>
            <person name="Grigoriev I.V."/>
        </authorList>
    </citation>
    <scope>NUCLEOTIDE SEQUENCE [LARGE SCALE GENOMIC DNA]</scope>
    <source>
        <strain evidence="13 14">PL171</strain>
    </source>
</reference>
<feature type="short sequence motif" description="Cx2C motif 1" evidence="10">
    <location>
        <begin position="258"/>
        <end position="261"/>
    </location>
</feature>
<feature type="region of interest" description="Fe-S binding site B" evidence="10">
    <location>
        <begin position="258"/>
        <end position="272"/>
    </location>
</feature>
<evidence type="ECO:0000313" key="14">
    <source>
        <dbReference type="Proteomes" id="UP000193411"/>
    </source>
</evidence>
<evidence type="ECO:0000256" key="6">
    <source>
        <dbReference type="ARBA" id="ARBA00022723"/>
    </source>
</evidence>
<comment type="domain">
    <text evidence="10">The C-terminal domain binds 2 Fe-S clusters but is otherwise mostly in an intrinsically disordered conformation.</text>
</comment>
<feature type="binding site" evidence="10">
    <location>
        <position position="261"/>
    </location>
    <ligand>
        <name>[4Fe-4S] cluster</name>
        <dbReference type="ChEBI" id="CHEBI:49883"/>
    </ligand>
</feature>
<keyword evidence="9 10" id="KW-0496">Mitochondrion</keyword>
<feature type="binding site" evidence="10">
    <location>
        <position position="269"/>
    </location>
    <ligand>
        <name>[4Fe-4S] cluster</name>
        <dbReference type="ChEBI" id="CHEBI:49883"/>
    </ligand>
</feature>
<dbReference type="GO" id="GO:0005758">
    <property type="term" value="C:mitochondrial intermembrane space"/>
    <property type="evidence" value="ECO:0007669"/>
    <property type="project" value="UniProtKB-SubCell"/>
</dbReference>
<feature type="binding site" evidence="10">
    <location>
        <position position="219"/>
    </location>
    <ligand>
        <name>[2Fe-2S] cluster</name>
        <dbReference type="ChEBI" id="CHEBI:190135"/>
    </ligand>
</feature>
<dbReference type="PANTHER" id="PTHR13273">
    <property type="entry name" value="ANAMORSIN"/>
    <property type="match status" value="1"/>
</dbReference>
<comment type="caution">
    <text evidence="13">The sequence shown here is derived from an EMBL/GenBank/DDBJ whole genome shotgun (WGS) entry which is preliminary data.</text>
</comment>
<dbReference type="GO" id="GO:0016226">
    <property type="term" value="P:iron-sulfur cluster assembly"/>
    <property type="evidence" value="ECO:0007669"/>
    <property type="project" value="UniProtKB-UniRule"/>
</dbReference>
<keyword evidence="6 10" id="KW-0479">Metal-binding</keyword>
<gene>
    <name evidence="13" type="ORF">BCR44DRAFT_1429641</name>
</gene>
<evidence type="ECO:0000256" key="2">
    <source>
        <dbReference type="ARBA" id="ARBA00008169"/>
    </source>
</evidence>
<feature type="short sequence motif" description="Cx2C motif 2" evidence="10">
    <location>
        <begin position="269"/>
        <end position="272"/>
    </location>
</feature>
<dbReference type="Proteomes" id="UP000193411">
    <property type="component" value="Unassembled WGS sequence"/>
</dbReference>
<comment type="cofactor">
    <cofactor evidence="1 10">
        <name>[4Fe-4S] cluster</name>
        <dbReference type="ChEBI" id="CHEBI:49883"/>
    </cofactor>
</comment>
<dbReference type="PANTHER" id="PTHR13273:SF14">
    <property type="entry name" value="ANAMORSIN"/>
    <property type="match status" value="1"/>
</dbReference>
<dbReference type="OrthoDB" id="311633at2759"/>
<dbReference type="InterPro" id="IPR049011">
    <property type="entry name" value="Anamorsin_N_metazoan"/>
</dbReference>
<feature type="binding site" evidence="10">
    <location>
        <position position="214"/>
    </location>
    <ligand>
        <name>[2Fe-2S] cluster</name>
        <dbReference type="ChEBI" id="CHEBI:190135"/>
    </ligand>
</feature>
<keyword evidence="4 10" id="KW-0963">Cytoplasm</keyword>
<dbReference type="STRING" id="765915.A0A1Y2HU60"/>
<keyword evidence="14" id="KW-1185">Reference proteome</keyword>
<dbReference type="GO" id="GO:0051537">
    <property type="term" value="F:2 iron, 2 sulfur cluster binding"/>
    <property type="evidence" value="ECO:0007669"/>
    <property type="project" value="UniProtKB-UniRule"/>
</dbReference>
<comment type="subcellular location">
    <subcellularLocation>
        <location evidence="10">Cytoplasm</location>
    </subcellularLocation>
    <subcellularLocation>
        <location evidence="10">Mitochondrion intermembrane space</location>
    </subcellularLocation>
</comment>
<feature type="binding site" evidence="10">
    <location>
        <position position="217"/>
    </location>
    <ligand>
        <name>[2Fe-2S] cluster</name>
        <dbReference type="ChEBI" id="CHEBI:190135"/>
    </ligand>
</feature>
<feature type="binding site" evidence="10">
    <location>
        <position position="207"/>
    </location>
    <ligand>
        <name>[2Fe-2S] cluster</name>
        <dbReference type="ChEBI" id="CHEBI:190135"/>
    </ligand>
</feature>
<dbReference type="InterPro" id="IPR046408">
    <property type="entry name" value="CIAPIN1"/>
</dbReference>
<comment type="domain">
    <text evidence="10">The N-terminal domain has structural similarity with S-adenosyl-L-methionine-dependent methyltransferases, but does not bind S-adenosyl-L-methionine. It is required for correct assembly of the 2 Fe-S clusters.</text>
</comment>
<dbReference type="GO" id="GO:0051539">
    <property type="term" value="F:4 iron, 4 sulfur cluster binding"/>
    <property type="evidence" value="ECO:0007669"/>
    <property type="project" value="UniProtKB-KW"/>
</dbReference>
<organism evidence="13 14">
    <name type="scientific">Catenaria anguillulae PL171</name>
    <dbReference type="NCBI Taxonomy" id="765915"/>
    <lineage>
        <taxon>Eukaryota</taxon>
        <taxon>Fungi</taxon>
        <taxon>Fungi incertae sedis</taxon>
        <taxon>Blastocladiomycota</taxon>
        <taxon>Blastocladiomycetes</taxon>
        <taxon>Blastocladiales</taxon>
        <taxon>Catenariaceae</taxon>
        <taxon>Catenaria</taxon>
    </lineage>
</organism>
<keyword evidence="7 10" id="KW-0408">Iron</keyword>
<accession>A0A1Y2HU60</accession>
<dbReference type="GO" id="GO:0009055">
    <property type="term" value="F:electron transfer activity"/>
    <property type="evidence" value="ECO:0007669"/>
    <property type="project" value="UniProtKB-UniRule"/>
</dbReference>
<evidence type="ECO:0000256" key="5">
    <source>
        <dbReference type="ARBA" id="ARBA00022714"/>
    </source>
</evidence>
<keyword evidence="5 10" id="KW-0001">2Fe-2S</keyword>
<dbReference type="GO" id="GO:0046872">
    <property type="term" value="F:metal ion binding"/>
    <property type="evidence" value="ECO:0007669"/>
    <property type="project" value="UniProtKB-KW"/>
</dbReference>
<evidence type="ECO:0000256" key="10">
    <source>
        <dbReference type="HAMAP-Rule" id="MF_03115"/>
    </source>
</evidence>
<feature type="binding site" evidence="10">
    <location>
        <position position="272"/>
    </location>
    <ligand>
        <name>[4Fe-4S] cluster</name>
        <dbReference type="ChEBI" id="CHEBI:49883"/>
    </ligand>
</feature>
<keyword evidence="3 10" id="KW-0004">4Fe-4S</keyword>
<dbReference type="EMBL" id="MCFL01000010">
    <property type="protein sequence ID" value="ORZ38136.1"/>
    <property type="molecule type" value="Genomic_DNA"/>
</dbReference>
<feature type="domain" description="Anamorsin C-terminal" evidence="11">
    <location>
        <begin position="205"/>
        <end position="287"/>
    </location>
</feature>
<dbReference type="InterPro" id="IPR029063">
    <property type="entry name" value="SAM-dependent_MTases_sf"/>
</dbReference>
<evidence type="ECO:0000256" key="8">
    <source>
        <dbReference type="ARBA" id="ARBA00023014"/>
    </source>
</evidence>
<comment type="cofactor">
    <cofactor evidence="10">
        <name>[2Fe-2S] cluster</name>
        <dbReference type="ChEBI" id="CHEBI:190135"/>
    </cofactor>
</comment>
<feature type="binding site" evidence="10">
    <location>
        <position position="258"/>
    </location>
    <ligand>
        <name>[4Fe-4S] cluster</name>
        <dbReference type="ChEBI" id="CHEBI:49883"/>
    </ligand>
</feature>
<evidence type="ECO:0000256" key="7">
    <source>
        <dbReference type="ARBA" id="ARBA00023004"/>
    </source>
</evidence>
<dbReference type="InterPro" id="IPR007785">
    <property type="entry name" value="Anamorsin"/>
</dbReference>
<feature type="domain" description="Anamorsin N-terminal" evidence="12">
    <location>
        <begin position="19"/>
        <end position="159"/>
    </location>
</feature>
<dbReference type="Pfam" id="PF20922">
    <property type="entry name" value="Anamorsin_N"/>
    <property type="match status" value="1"/>
</dbReference>
<keyword evidence="8 10" id="KW-0411">Iron-sulfur</keyword>
<evidence type="ECO:0000313" key="13">
    <source>
        <dbReference type="EMBL" id="ORZ38136.1"/>
    </source>
</evidence>
<dbReference type="HAMAP" id="MF_03115">
    <property type="entry name" value="Anamorsin"/>
    <property type="match status" value="1"/>
</dbReference>
<evidence type="ECO:0000259" key="11">
    <source>
        <dbReference type="Pfam" id="PF05093"/>
    </source>
</evidence>
<evidence type="ECO:0000256" key="3">
    <source>
        <dbReference type="ARBA" id="ARBA00022485"/>
    </source>
</evidence>
<comment type="similarity">
    <text evidence="2 10">Belongs to the anamorsin family.</text>
</comment>
<name>A0A1Y2HU60_9FUNG</name>
<dbReference type="Pfam" id="PF05093">
    <property type="entry name" value="CIAPIN1"/>
    <property type="match status" value="1"/>
</dbReference>
<sequence>MSPSLTSDGLIPAIPANADVLFVGNANASPSDIAGSLGPIKAAVSAGSVAFEQLDRIPTLNLKHGTHSHVISGYANATIPHSTAALGKLLYALRAGGLLLLKEVVCATENSPIPVESVRSVTHLASHLKLAGFVDVQVATKPLSSSEAESVLSQWGVADGSTWSNSNTWASAMDSSTNDELIDEDALLDEDDLVKPAKELLSQPSNCETKRKACKNCSCGRAEMEAAEERNAVVIQDTDDFGDHPITNVVPPTVKSSCGNCYLGDAFRCSSCPYLGMPAFKPGEKVVLAGNLMQDDVEF</sequence>
<dbReference type="Gene3D" id="3.40.50.150">
    <property type="entry name" value="Vaccinia Virus protein VP39"/>
    <property type="match status" value="1"/>
</dbReference>
<evidence type="ECO:0000256" key="9">
    <source>
        <dbReference type="ARBA" id="ARBA00023128"/>
    </source>
</evidence>
<comment type="caution">
    <text evidence="10">Lacks conserved residue(s) required for the propagation of feature annotation.</text>
</comment>
<protein>
    <submittedName>
        <fullName evidence="13">Cytokine-induced anti-apoptosis inhibitor 1, Fe-S biogenesis-domain-containing protein</fullName>
    </submittedName>
</protein>
<evidence type="ECO:0000256" key="1">
    <source>
        <dbReference type="ARBA" id="ARBA00001966"/>
    </source>
</evidence>
<evidence type="ECO:0000256" key="4">
    <source>
        <dbReference type="ARBA" id="ARBA00022490"/>
    </source>
</evidence>
<proteinExistence type="inferred from homology"/>